<evidence type="ECO:0000313" key="5">
    <source>
        <dbReference type="Proteomes" id="UP000663671"/>
    </source>
</evidence>
<keyword evidence="1" id="KW-0175">Coiled coil</keyword>
<dbReference type="Gene3D" id="3.60.10.10">
    <property type="entry name" value="Endonuclease/exonuclease/phosphatase"/>
    <property type="match status" value="1"/>
</dbReference>
<accession>A0A8A1MLU4</accession>
<dbReference type="VEuPathDB" id="FungiDB:I7I51_03021"/>
<reference evidence="4" key="1">
    <citation type="submission" date="2021-01" db="EMBL/GenBank/DDBJ databases">
        <title>Chromosome-level genome assembly of a human fungal pathogen reveals clustering of transcriptionally co-regulated genes.</title>
        <authorList>
            <person name="Voorhies M."/>
            <person name="Cohen S."/>
            <person name="Shea T.P."/>
            <person name="Petrus S."/>
            <person name="Munoz J.F."/>
            <person name="Poplawski S."/>
            <person name="Goldman W.E."/>
            <person name="Michael T."/>
            <person name="Cuomo C.A."/>
            <person name="Sil A."/>
            <person name="Beyhan S."/>
        </authorList>
    </citation>
    <scope>NUCLEOTIDE SEQUENCE</scope>
    <source>
        <strain evidence="4">WU24</strain>
    </source>
</reference>
<dbReference type="OrthoDB" id="4509126at2759"/>
<name>A0A8A1MLU4_AJECA</name>
<evidence type="ECO:0000256" key="1">
    <source>
        <dbReference type="SAM" id="Coils"/>
    </source>
</evidence>
<protein>
    <recommendedName>
        <fullName evidence="3">Endonuclease/exonuclease/phosphatase domain-containing protein</fullName>
    </recommendedName>
</protein>
<dbReference type="SUPFAM" id="SSF56219">
    <property type="entry name" value="DNase I-like"/>
    <property type="match status" value="1"/>
</dbReference>
<evidence type="ECO:0000256" key="2">
    <source>
        <dbReference type="SAM" id="MobiDB-lite"/>
    </source>
</evidence>
<dbReference type="Proteomes" id="UP000663671">
    <property type="component" value="Chromosome 6"/>
</dbReference>
<dbReference type="InterPro" id="IPR036691">
    <property type="entry name" value="Endo/exonu/phosph_ase_sf"/>
</dbReference>
<feature type="region of interest" description="Disordered" evidence="2">
    <location>
        <begin position="291"/>
        <end position="334"/>
    </location>
</feature>
<feature type="compositionally biased region" description="Polar residues" evidence="2">
    <location>
        <begin position="300"/>
        <end position="315"/>
    </location>
</feature>
<organism evidence="4 5">
    <name type="scientific">Ajellomyces capsulatus</name>
    <name type="common">Darling's disease fungus</name>
    <name type="synonym">Histoplasma capsulatum</name>
    <dbReference type="NCBI Taxonomy" id="5037"/>
    <lineage>
        <taxon>Eukaryota</taxon>
        <taxon>Fungi</taxon>
        <taxon>Dikarya</taxon>
        <taxon>Ascomycota</taxon>
        <taxon>Pezizomycotina</taxon>
        <taxon>Eurotiomycetes</taxon>
        <taxon>Eurotiomycetidae</taxon>
        <taxon>Onygenales</taxon>
        <taxon>Ajellomycetaceae</taxon>
        <taxon>Histoplasma</taxon>
    </lineage>
</organism>
<proteinExistence type="predicted"/>
<dbReference type="InterPro" id="IPR005135">
    <property type="entry name" value="Endo/exonuclease/phosphatase"/>
</dbReference>
<sequence length="844" mass="94403">MTVKSCMLIKSHKTSKDENYKSAKVQKCKPTTPCQSYQRWAFAKLSQWSSHSPIPCQLDRLLFSSLLVCIEEQGEEGYTGPVGKAIISIRTGHNILKNRRIFPLGMAPSMTRYGKPTTYTNQITAWRPPGPDRDGHSRAKMLENIESEIDQLPLAAVTRSMSRSVVNDGEQPNVEPGTKDATWINFNSTTRQYATQPKAQKPTRKRKKTDALTAVQLNGTPNIEFTGNSDGRPNKLDEIAWLITELKGIIAQQGQAVETLKTCCEELKADQKELIRQNSSLKDEITALRTQVTHRPDQRSWASIASNGGTNGESSTPPPAPTPAPTKADRKDPPLCVRISAAQAPDPMEYGGSLTRYLPVEEVKARVTDALQKNTPTEGVEIIGVGTTKTGYIIRFRDETSRDTASVNEGWLRNLGSQTKLVRPRFGVVVHRTPTHEVDTEDKPQSMKKITEENELAQKGYKVEEIAWLKKRESTLGASASLGIWFDSAEAAEWAAALRHIRSRRNDATDAWPSATWPGTAKRDYDVVSARESTTQLTALESRLLNAQTAQNATRQEQQSANREPISPAFNVNTETADFTTERQQKTVFQTSCTETHATGRSLIYVNKRISTSAYRQRRCHSPDVTAIELQIGESQILIFSTYIPPFDPADNPIHQTLNEISRTIRLSPATTLIIAGDFNRHHQMWGGIQVNRRRARDTGGLLDFIQAQELHSCLPPGTATFWSASHPGTHSTLDLTLSNVPHQLLKCHPYRDNYGSDHLAIYSEWDLQLKQKDPSQPRRLFDQANWEEIGKAVEKAIPTPRIESTTQLDGIVGRLITTTIAEIDKHTPHARPSPYAKRWFSRR</sequence>
<feature type="domain" description="Endonuclease/exonuclease/phosphatase" evidence="3">
    <location>
        <begin position="637"/>
        <end position="763"/>
    </location>
</feature>
<dbReference type="GO" id="GO:0003824">
    <property type="term" value="F:catalytic activity"/>
    <property type="evidence" value="ECO:0007669"/>
    <property type="project" value="InterPro"/>
</dbReference>
<feature type="coiled-coil region" evidence="1">
    <location>
        <begin position="257"/>
        <end position="291"/>
    </location>
</feature>
<evidence type="ECO:0000259" key="3">
    <source>
        <dbReference type="Pfam" id="PF14529"/>
    </source>
</evidence>
<evidence type="ECO:0000313" key="4">
    <source>
        <dbReference type="EMBL" id="QSS66809.1"/>
    </source>
</evidence>
<dbReference type="AlphaFoldDB" id="A0A8A1MLU4"/>
<dbReference type="EMBL" id="CP069116">
    <property type="protein sequence ID" value="QSS66809.1"/>
    <property type="molecule type" value="Genomic_DNA"/>
</dbReference>
<gene>
    <name evidence="4" type="ORF">I7I51_03021</name>
</gene>
<dbReference type="Pfam" id="PF14529">
    <property type="entry name" value="Exo_endo_phos_2"/>
    <property type="match status" value="1"/>
</dbReference>